<evidence type="ECO:0000313" key="2">
    <source>
        <dbReference type="EMBL" id="KAH7086261.1"/>
    </source>
</evidence>
<gene>
    <name evidence="2" type="ORF">FB567DRAFT_629355</name>
</gene>
<reference evidence="2" key="1">
    <citation type="journal article" date="2021" name="Nat. Commun.">
        <title>Genetic determinants of endophytism in the Arabidopsis root mycobiome.</title>
        <authorList>
            <person name="Mesny F."/>
            <person name="Miyauchi S."/>
            <person name="Thiergart T."/>
            <person name="Pickel B."/>
            <person name="Atanasova L."/>
            <person name="Karlsson M."/>
            <person name="Huettel B."/>
            <person name="Barry K.W."/>
            <person name="Haridas S."/>
            <person name="Chen C."/>
            <person name="Bauer D."/>
            <person name="Andreopoulos W."/>
            <person name="Pangilinan J."/>
            <person name="LaButti K."/>
            <person name="Riley R."/>
            <person name="Lipzen A."/>
            <person name="Clum A."/>
            <person name="Drula E."/>
            <person name="Henrissat B."/>
            <person name="Kohler A."/>
            <person name="Grigoriev I.V."/>
            <person name="Martin F.M."/>
            <person name="Hacquard S."/>
        </authorList>
    </citation>
    <scope>NUCLEOTIDE SEQUENCE</scope>
    <source>
        <strain evidence="2">MPI-SDFR-AT-0120</strain>
    </source>
</reference>
<comment type="caution">
    <text evidence="2">The sequence shown here is derived from an EMBL/GenBank/DDBJ whole genome shotgun (WGS) entry which is preliminary data.</text>
</comment>
<evidence type="ECO:0000259" key="1">
    <source>
        <dbReference type="Pfam" id="PF06985"/>
    </source>
</evidence>
<dbReference type="PANTHER" id="PTHR33112:SF10">
    <property type="entry name" value="TOL"/>
    <property type="match status" value="1"/>
</dbReference>
<dbReference type="Pfam" id="PF06985">
    <property type="entry name" value="HET"/>
    <property type="match status" value="1"/>
</dbReference>
<proteinExistence type="predicted"/>
<evidence type="ECO:0000313" key="3">
    <source>
        <dbReference type="Proteomes" id="UP000813461"/>
    </source>
</evidence>
<dbReference type="AlphaFoldDB" id="A0A8K0VY02"/>
<dbReference type="InterPro" id="IPR010730">
    <property type="entry name" value="HET"/>
</dbReference>
<feature type="domain" description="Heterokaryon incompatibility" evidence="1">
    <location>
        <begin position="7"/>
        <end position="129"/>
    </location>
</feature>
<dbReference type="EMBL" id="JAGMVJ010000011">
    <property type="protein sequence ID" value="KAH7086261.1"/>
    <property type="molecule type" value="Genomic_DNA"/>
</dbReference>
<keyword evidence="3" id="KW-1185">Reference proteome</keyword>
<dbReference type="Proteomes" id="UP000813461">
    <property type="component" value="Unassembled WGS sequence"/>
</dbReference>
<protein>
    <recommendedName>
        <fullName evidence="1">Heterokaryon incompatibility domain-containing protein</fullName>
    </recommendedName>
</protein>
<dbReference type="OrthoDB" id="3486565at2759"/>
<accession>A0A8K0VY02</accession>
<dbReference type="PANTHER" id="PTHR33112">
    <property type="entry name" value="DOMAIN PROTEIN, PUTATIVE-RELATED"/>
    <property type="match status" value="1"/>
</dbReference>
<sequence>MKIIDYEALPLTFQEAILLTAGLGYSYVWIDTLRVVQDDKMDGSRESAKMADIYRRAILTLSATMAPNACEGCGILAPVSPAKQFHIVPNRPETKALTVSLRANKLPLKTARHMWRDAPIEKCAWTLRERLLSRRIVHMDGAQFRWQCTTHTEMEDGIEGTSYAMVNDFSWRPLESHQVVYRDDGAYPQHLLRARWWDWMHNYTRRSLSYPSESYAALAGVTRLFQEISRDEPIVGLWRRDLLVHLLWSIKAPTDIPYAERQPSWTWMTFPHAIQKGVLNADVLRWGPISDHKAAPAIKIVYIATVLSTNVSWTGEPLISQPSKQCIITLQSKTFNFQLPLDDIDARHSRDGSYRLHLDPDIQDPGPGNDDFDSIMMVAFRYRCFVQKVDDSYDWQYDWRERHLVIRRNPGCDTWRRIGRLETTLTKDPTDRWNSRPTAEIKLA</sequence>
<name>A0A8K0VY02_9PLEO</name>
<organism evidence="2 3">
    <name type="scientific">Paraphoma chrysanthemicola</name>
    <dbReference type="NCBI Taxonomy" id="798071"/>
    <lineage>
        <taxon>Eukaryota</taxon>
        <taxon>Fungi</taxon>
        <taxon>Dikarya</taxon>
        <taxon>Ascomycota</taxon>
        <taxon>Pezizomycotina</taxon>
        <taxon>Dothideomycetes</taxon>
        <taxon>Pleosporomycetidae</taxon>
        <taxon>Pleosporales</taxon>
        <taxon>Pleosporineae</taxon>
        <taxon>Phaeosphaeriaceae</taxon>
        <taxon>Paraphoma</taxon>
    </lineage>
</organism>